<evidence type="ECO:0000256" key="1">
    <source>
        <dbReference type="ARBA" id="ARBA00008383"/>
    </source>
</evidence>
<gene>
    <name evidence="2" type="ORF">SUNI508_13513</name>
</gene>
<accession>A0ABR2VCT9</accession>
<sequence length="537" mass="59747">MSYNLQQESSRILQDVLLKDPLLELPESFAKAAEKVRFVGGDSQPFVPTPCKITESISALNALLAVGASVVAKDRYGVDFQDIEVNTDISTLFLMSLVLSTLKGKPALEDSIIKQEIAKADLYLMQKPIHRQCTNVYQTKDGRWYHLHGSMNAKASMEMMGVPEQDVSHEEAKDIYRAKVAQWDSAEIERVANENYKQAGVVCNKPEEFFASEQGQIMGKEPLYTLKPLKATKKPWPTSPYSTRPLAGIRVIDYSRVIAAPVISKMLALLGAEVIKVTSSGLPDISITWVDLSAGKKDCDLNLKTDEGRAAFRELIASADVLIDGYRPGVLERLGFSSASLREINSSLIYVRENCYGFKGPLQGRSGWQQISDCLVGISWLQGEFLGLNEPVVPLLPNSDYQVGVTGAVAVIQALLERANKDTTFDIDVSLTQYNIWYYRLGQYTREQQDALRQRNQGLELRHHDEMNSLIAKTHAALRACRPDIFAHPEYFTSIPGNEWGVDGDINILAAPMKLSRSVLKYDVPSGARGRSEPRWA</sequence>
<dbReference type="Gene3D" id="3.40.50.10540">
    <property type="entry name" value="Crotonobetainyl-coa:carnitine coa-transferase, domain 1"/>
    <property type="match status" value="1"/>
</dbReference>
<dbReference type="EMBL" id="JARVKF010000033">
    <property type="protein sequence ID" value="KAK9424730.1"/>
    <property type="molecule type" value="Genomic_DNA"/>
</dbReference>
<comment type="caution">
    <text evidence="2">The sequence shown here is derived from an EMBL/GenBank/DDBJ whole genome shotgun (WGS) entry which is preliminary data.</text>
</comment>
<reference evidence="2 3" key="1">
    <citation type="journal article" date="2024" name="J. Plant Pathol.">
        <title>Sequence and assembly of the genome of Seiridium unicorne, isolate CBS 538.82, causal agent of cypress canker disease.</title>
        <authorList>
            <person name="Scali E."/>
            <person name="Rocca G.D."/>
            <person name="Danti R."/>
            <person name="Garbelotto M."/>
            <person name="Barberini S."/>
            <person name="Baroncelli R."/>
            <person name="Emiliani G."/>
        </authorList>
    </citation>
    <scope>NUCLEOTIDE SEQUENCE [LARGE SCALE GENOMIC DNA]</scope>
    <source>
        <strain evidence="2 3">BM-138-508</strain>
    </source>
</reference>
<name>A0ABR2VCT9_9PEZI</name>
<dbReference type="SUPFAM" id="SSF89796">
    <property type="entry name" value="CoA-transferase family III (CaiB/BaiF)"/>
    <property type="match status" value="2"/>
</dbReference>
<dbReference type="InterPro" id="IPR023606">
    <property type="entry name" value="CoA-Trfase_III_dom_1_sf"/>
</dbReference>
<dbReference type="InterPro" id="IPR003673">
    <property type="entry name" value="CoA-Trfase_fam_III"/>
</dbReference>
<organism evidence="2 3">
    <name type="scientific">Seiridium unicorne</name>
    <dbReference type="NCBI Taxonomy" id="138068"/>
    <lineage>
        <taxon>Eukaryota</taxon>
        <taxon>Fungi</taxon>
        <taxon>Dikarya</taxon>
        <taxon>Ascomycota</taxon>
        <taxon>Pezizomycotina</taxon>
        <taxon>Sordariomycetes</taxon>
        <taxon>Xylariomycetidae</taxon>
        <taxon>Amphisphaeriales</taxon>
        <taxon>Sporocadaceae</taxon>
        <taxon>Seiridium</taxon>
    </lineage>
</organism>
<protein>
    <submittedName>
        <fullName evidence="2">Uncharacterized protein</fullName>
    </submittedName>
</protein>
<dbReference type="Pfam" id="PF02515">
    <property type="entry name" value="CoA_transf_3"/>
    <property type="match status" value="1"/>
</dbReference>
<proteinExistence type="inferred from homology"/>
<comment type="similarity">
    <text evidence="1">Belongs to the CoA-transferase III family.</text>
</comment>
<dbReference type="Proteomes" id="UP001408356">
    <property type="component" value="Unassembled WGS sequence"/>
</dbReference>
<evidence type="ECO:0000313" key="3">
    <source>
        <dbReference type="Proteomes" id="UP001408356"/>
    </source>
</evidence>
<evidence type="ECO:0000313" key="2">
    <source>
        <dbReference type="EMBL" id="KAK9424730.1"/>
    </source>
</evidence>
<dbReference type="PANTHER" id="PTHR48229:SF1">
    <property type="entry name" value="ALPHA METHYLACYL-COA RACEMASE-RELATED"/>
    <property type="match status" value="1"/>
</dbReference>
<dbReference type="InterPro" id="IPR052985">
    <property type="entry name" value="CoA-trans_III_biosynth/detox"/>
</dbReference>
<keyword evidence="3" id="KW-1185">Reference proteome</keyword>
<dbReference type="PANTHER" id="PTHR48229">
    <property type="entry name" value="CAIB/BAIF FAMILY ENZYME (AFU_ORTHOLOGUE AFUA_1G05360)-RELATED"/>
    <property type="match status" value="1"/>
</dbReference>